<keyword evidence="1 2" id="KW-0238">DNA-binding</keyword>
<dbReference type="GO" id="GO:0003677">
    <property type="term" value="F:DNA binding"/>
    <property type="evidence" value="ECO:0007669"/>
    <property type="project" value="UniProtKB-UniRule"/>
</dbReference>
<dbReference type="eggNOG" id="COG1309">
    <property type="taxonomic scope" value="Bacteria"/>
</dbReference>
<organism evidence="5 6">
    <name type="scientific">Desulfosudis oleivorans (strain DSM 6200 / JCM 39069 / Hxd3)</name>
    <name type="common">Desulfococcus oleovorans</name>
    <dbReference type="NCBI Taxonomy" id="96561"/>
    <lineage>
        <taxon>Bacteria</taxon>
        <taxon>Pseudomonadati</taxon>
        <taxon>Thermodesulfobacteriota</taxon>
        <taxon>Desulfobacteria</taxon>
        <taxon>Desulfobacterales</taxon>
        <taxon>Desulfosudaceae</taxon>
        <taxon>Desulfosudis</taxon>
    </lineage>
</organism>
<dbReference type="PRINTS" id="PR00455">
    <property type="entry name" value="HTHTETR"/>
</dbReference>
<dbReference type="Gene3D" id="1.10.1660.10">
    <property type="match status" value="1"/>
</dbReference>
<dbReference type="SUPFAM" id="SSF46689">
    <property type="entry name" value="Homeodomain-like"/>
    <property type="match status" value="1"/>
</dbReference>
<dbReference type="Pfam" id="PF13411">
    <property type="entry name" value="MerR_1"/>
    <property type="match status" value="1"/>
</dbReference>
<dbReference type="PANTHER" id="PTHR43479">
    <property type="entry name" value="ACREF/ENVCD OPERON REPRESSOR-RELATED"/>
    <property type="match status" value="1"/>
</dbReference>
<dbReference type="STRING" id="96561.Dole_1600"/>
<dbReference type="eggNOG" id="COG0789">
    <property type="taxonomic scope" value="Bacteria"/>
</dbReference>
<dbReference type="InterPro" id="IPR050624">
    <property type="entry name" value="HTH-type_Tx_Regulator"/>
</dbReference>
<dbReference type="InterPro" id="IPR001647">
    <property type="entry name" value="HTH_TetR"/>
</dbReference>
<dbReference type="InterPro" id="IPR009057">
    <property type="entry name" value="Homeodomain-like_sf"/>
</dbReference>
<dbReference type="InterPro" id="IPR000551">
    <property type="entry name" value="MerR-type_HTH_dom"/>
</dbReference>
<proteinExistence type="predicted"/>
<evidence type="ECO:0000313" key="6">
    <source>
        <dbReference type="Proteomes" id="UP000008561"/>
    </source>
</evidence>
<dbReference type="Gene3D" id="1.10.10.60">
    <property type="entry name" value="Homeodomain-like"/>
    <property type="match status" value="1"/>
</dbReference>
<gene>
    <name evidence="5" type="ordered locus">Dole_1600</name>
</gene>
<dbReference type="SUPFAM" id="SSF46955">
    <property type="entry name" value="Putative DNA-binding domain"/>
    <property type="match status" value="1"/>
</dbReference>
<dbReference type="HOGENOM" id="CLU_965512_0_0_7"/>
<evidence type="ECO:0000259" key="4">
    <source>
        <dbReference type="PROSITE" id="PS50977"/>
    </source>
</evidence>
<dbReference type="Proteomes" id="UP000008561">
    <property type="component" value="Chromosome"/>
</dbReference>
<evidence type="ECO:0000256" key="2">
    <source>
        <dbReference type="PROSITE-ProRule" id="PRU00335"/>
    </source>
</evidence>
<dbReference type="PROSITE" id="PS50937">
    <property type="entry name" value="HTH_MERR_2"/>
    <property type="match status" value="1"/>
</dbReference>
<reference evidence="5 6" key="1">
    <citation type="submission" date="2007-10" db="EMBL/GenBank/DDBJ databases">
        <title>Complete sequence of Desulfococcus oleovorans Hxd3.</title>
        <authorList>
            <consortium name="US DOE Joint Genome Institute"/>
            <person name="Copeland A."/>
            <person name="Lucas S."/>
            <person name="Lapidus A."/>
            <person name="Barry K."/>
            <person name="Glavina del Rio T."/>
            <person name="Dalin E."/>
            <person name="Tice H."/>
            <person name="Pitluck S."/>
            <person name="Kiss H."/>
            <person name="Brettin T."/>
            <person name="Bruce D."/>
            <person name="Detter J.C."/>
            <person name="Han C."/>
            <person name="Schmutz J."/>
            <person name="Larimer F."/>
            <person name="Land M."/>
            <person name="Hauser L."/>
            <person name="Kyrpides N."/>
            <person name="Kim E."/>
            <person name="Wawrik B."/>
            <person name="Richardson P."/>
        </authorList>
    </citation>
    <scope>NUCLEOTIDE SEQUENCE [LARGE SCALE GENOMIC DNA]</scope>
    <source>
        <strain evidence="6">DSM 6200 / JCM 39069 / Hxd3</strain>
    </source>
</reference>
<dbReference type="SUPFAM" id="SSF48498">
    <property type="entry name" value="Tetracyclin repressor-like, C-terminal domain"/>
    <property type="match status" value="1"/>
</dbReference>
<sequence>MRIKDLEEKSGVPRTSIHFYLRQGLLHPPRKTGRTMAYYDDSHVQRLKEISRLKQGTRVPIALLKEHLNSAGMMSAGAPEPFDARKTVTTTKEKEHKRQEIIKEAIRIFSQKGYHQTKIADITGSLKISTGTFYLYYQNKRELFIEVVDSVFRNIVGEASVAIKEETDFIKRLKIRGRVFYENYTKYSEILNQLRAELASEEQWPAEKIKKIYHGLTQPVIREIETAIKDGIIREIDPDLAAYGLTGLIEIMSLRLSLDNKYNLENIMDFITDLTMERLLPTGKKRKR</sequence>
<dbReference type="OrthoDB" id="9802944at2"/>
<dbReference type="GO" id="GO:0006355">
    <property type="term" value="P:regulation of DNA-templated transcription"/>
    <property type="evidence" value="ECO:0007669"/>
    <property type="project" value="InterPro"/>
</dbReference>
<dbReference type="PANTHER" id="PTHR43479:SF11">
    <property type="entry name" value="ACREF_ENVCD OPERON REPRESSOR-RELATED"/>
    <property type="match status" value="1"/>
</dbReference>
<feature type="domain" description="HTH tetR-type" evidence="4">
    <location>
        <begin position="95"/>
        <end position="155"/>
    </location>
</feature>
<keyword evidence="6" id="KW-1185">Reference proteome</keyword>
<name>A9A004_DESOH</name>
<dbReference type="InterPro" id="IPR009061">
    <property type="entry name" value="DNA-bd_dom_put_sf"/>
</dbReference>
<evidence type="ECO:0000256" key="1">
    <source>
        <dbReference type="ARBA" id="ARBA00023125"/>
    </source>
</evidence>
<dbReference type="Gene3D" id="1.10.357.10">
    <property type="entry name" value="Tetracycline Repressor, domain 2"/>
    <property type="match status" value="1"/>
</dbReference>
<dbReference type="InterPro" id="IPR036271">
    <property type="entry name" value="Tet_transcr_reg_TetR-rel_C_sf"/>
</dbReference>
<accession>A9A004</accession>
<dbReference type="AlphaFoldDB" id="A9A004"/>
<evidence type="ECO:0000313" key="5">
    <source>
        <dbReference type="EMBL" id="ABW67404.1"/>
    </source>
</evidence>
<feature type="domain" description="HTH merR-type" evidence="3">
    <location>
        <begin position="1"/>
        <end position="55"/>
    </location>
</feature>
<dbReference type="SMART" id="SM00422">
    <property type="entry name" value="HTH_MERR"/>
    <property type="match status" value="1"/>
</dbReference>
<dbReference type="EMBL" id="CP000859">
    <property type="protein sequence ID" value="ABW67404.1"/>
    <property type="molecule type" value="Genomic_DNA"/>
</dbReference>
<dbReference type="Pfam" id="PF00440">
    <property type="entry name" value="TetR_N"/>
    <property type="match status" value="1"/>
</dbReference>
<feature type="DNA-binding region" description="H-T-H motif" evidence="2">
    <location>
        <begin position="118"/>
        <end position="137"/>
    </location>
</feature>
<evidence type="ECO:0000259" key="3">
    <source>
        <dbReference type="PROSITE" id="PS50937"/>
    </source>
</evidence>
<dbReference type="RefSeq" id="WP_012175020.1">
    <property type="nucleotide sequence ID" value="NC_009943.1"/>
</dbReference>
<dbReference type="PROSITE" id="PS50977">
    <property type="entry name" value="HTH_TETR_2"/>
    <property type="match status" value="1"/>
</dbReference>
<protein>
    <submittedName>
        <fullName evidence="5">Transcriptional regulator, TetR family</fullName>
    </submittedName>
</protein>
<dbReference type="KEGG" id="dol:Dole_1600"/>